<evidence type="ECO:0000256" key="2">
    <source>
        <dbReference type="ARBA" id="ARBA00022692"/>
    </source>
</evidence>
<dbReference type="EMBL" id="JACOIJ010000032">
    <property type="protein sequence ID" value="MBD1430630.1"/>
    <property type="molecule type" value="Genomic_DNA"/>
</dbReference>
<dbReference type="Proteomes" id="UP000651271">
    <property type="component" value="Unassembled WGS sequence"/>
</dbReference>
<feature type="transmembrane region" description="Helical" evidence="5">
    <location>
        <begin position="97"/>
        <end position="114"/>
    </location>
</feature>
<comment type="caution">
    <text evidence="7">The sequence shown here is derived from an EMBL/GenBank/DDBJ whole genome shotgun (WGS) entry which is preliminary data.</text>
</comment>
<feature type="domain" description="Methylamine utilisation protein MauE" evidence="6">
    <location>
        <begin position="1"/>
        <end position="92"/>
    </location>
</feature>
<dbReference type="Pfam" id="PF07291">
    <property type="entry name" value="MauE"/>
    <property type="match status" value="1"/>
</dbReference>
<feature type="transmembrane region" description="Helical" evidence="5">
    <location>
        <begin position="73"/>
        <end position="91"/>
    </location>
</feature>
<evidence type="ECO:0000313" key="8">
    <source>
        <dbReference type="Proteomes" id="UP000651271"/>
    </source>
</evidence>
<keyword evidence="2 5" id="KW-0812">Transmembrane</keyword>
<keyword evidence="3 5" id="KW-1133">Transmembrane helix</keyword>
<dbReference type="InterPro" id="IPR009908">
    <property type="entry name" value="Methylamine_util_MauE"/>
</dbReference>
<comment type="subcellular location">
    <subcellularLocation>
        <location evidence="1">Membrane</location>
        <topology evidence="1">Multi-pass membrane protein</topology>
    </subcellularLocation>
</comment>
<feature type="transmembrane region" description="Helical" evidence="5">
    <location>
        <begin position="43"/>
        <end position="66"/>
    </location>
</feature>
<organism evidence="7 8">
    <name type="scientific">Sphingobacterium litopenaei</name>
    <dbReference type="NCBI Taxonomy" id="2763500"/>
    <lineage>
        <taxon>Bacteria</taxon>
        <taxon>Pseudomonadati</taxon>
        <taxon>Bacteroidota</taxon>
        <taxon>Sphingobacteriia</taxon>
        <taxon>Sphingobacteriales</taxon>
        <taxon>Sphingobacteriaceae</taxon>
        <taxon>Sphingobacterium</taxon>
    </lineage>
</organism>
<name>A0ABR7YH29_9SPHI</name>
<dbReference type="RefSeq" id="WP_190302736.1">
    <property type="nucleotide sequence ID" value="NZ_JACOIJ010000032.1"/>
</dbReference>
<evidence type="ECO:0000313" key="7">
    <source>
        <dbReference type="EMBL" id="MBD1430630.1"/>
    </source>
</evidence>
<keyword evidence="4 5" id="KW-0472">Membrane</keyword>
<accession>A0ABR7YH29</accession>
<evidence type="ECO:0000259" key="6">
    <source>
        <dbReference type="Pfam" id="PF07291"/>
    </source>
</evidence>
<proteinExistence type="predicted"/>
<evidence type="ECO:0000256" key="3">
    <source>
        <dbReference type="ARBA" id="ARBA00022989"/>
    </source>
</evidence>
<protein>
    <submittedName>
        <fullName evidence="7">DoxX family protein</fullName>
    </submittedName>
</protein>
<sequence length="124" mass="14066">MRIFKFIVCLLTGLMFINAGLNKLFHYIPTPELSEQLQKVDAAFATIEWLMPLIAIVEIIGGILFIIPKTRALGAIILFPLIVGIILQHIYYAPKGLILALVFFAVILWVIIDNRNKYLTLIEK</sequence>
<evidence type="ECO:0000256" key="5">
    <source>
        <dbReference type="SAM" id="Phobius"/>
    </source>
</evidence>
<reference evidence="7 8" key="1">
    <citation type="submission" date="2020-08" db="EMBL/GenBank/DDBJ databases">
        <title>Sphingobacterium sp. DN04309 isolated from aquaculture water.</title>
        <authorList>
            <person name="Zhang M."/>
        </authorList>
    </citation>
    <scope>NUCLEOTIDE SEQUENCE [LARGE SCALE GENOMIC DNA]</scope>
    <source>
        <strain evidence="7 8">DN04309</strain>
    </source>
</reference>
<evidence type="ECO:0000256" key="4">
    <source>
        <dbReference type="ARBA" id="ARBA00023136"/>
    </source>
</evidence>
<keyword evidence="8" id="KW-1185">Reference proteome</keyword>
<evidence type="ECO:0000256" key="1">
    <source>
        <dbReference type="ARBA" id="ARBA00004141"/>
    </source>
</evidence>
<gene>
    <name evidence="7" type="ORF">H8B04_13860</name>
</gene>